<dbReference type="PANTHER" id="PTHR42860">
    <property type="entry name" value="VITAMIN B12-BINDING PROTEIN"/>
    <property type="match status" value="1"/>
</dbReference>
<dbReference type="SUPFAM" id="SSF53807">
    <property type="entry name" value="Helical backbone' metal receptor"/>
    <property type="match status" value="1"/>
</dbReference>
<protein>
    <submittedName>
        <fullName evidence="2">ABC-type Fe3+-hydroxamate transport system, periplasmic component</fullName>
    </submittedName>
</protein>
<dbReference type="GeneID" id="70685656"/>
<dbReference type="InterPro" id="IPR002491">
    <property type="entry name" value="ABC_transptr_periplasmic_BD"/>
</dbReference>
<proteinExistence type="predicted"/>
<dbReference type="Proteomes" id="UP000663586">
    <property type="component" value="Chromosome"/>
</dbReference>
<evidence type="ECO:0000313" key="2">
    <source>
        <dbReference type="EMBL" id="QSG03477.1"/>
    </source>
</evidence>
<organism evidence="2 3">
    <name type="scientific">Natranaeroarchaeum sulfidigenes</name>
    <dbReference type="NCBI Taxonomy" id="2784880"/>
    <lineage>
        <taxon>Archaea</taxon>
        <taxon>Methanobacteriati</taxon>
        <taxon>Methanobacteriota</taxon>
        <taxon>Stenosarchaea group</taxon>
        <taxon>Halobacteria</taxon>
        <taxon>Halobacteriales</taxon>
        <taxon>Natronoarchaeaceae</taxon>
        <taxon>Natranaeroarchaeum</taxon>
    </lineage>
</organism>
<gene>
    <name evidence="2" type="primary">fepB3</name>
    <name evidence="2" type="ORF">AArcS_2280</name>
</gene>
<keyword evidence="3" id="KW-1185">Reference proteome</keyword>
<dbReference type="EMBL" id="CP064786">
    <property type="protein sequence ID" value="QSG03477.1"/>
    <property type="molecule type" value="Genomic_DNA"/>
</dbReference>
<dbReference type="InterPro" id="IPR051030">
    <property type="entry name" value="Vitamin_B12-ABC_binding"/>
</dbReference>
<reference evidence="2" key="1">
    <citation type="submission" date="2020-11" db="EMBL/GenBank/DDBJ databases">
        <title>Carbohydrate-dependent, anaerobic sulfur respiration: A novel catabolism in halophilic archaea.</title>
        <authorList>
            <person name="Sorokin D.Y."/>
            <person name="Messina E."/>
            <person name="Smedile F."/>
            <person name="La Cono V."/>
            <person name="Hallsworth J.E."/>
            <person name="Yakimov M.M."/>
        </authorList>
    </citation>
    <scope>NUCLEOTIDE SEQUENCE</scope>
    <source>
        <strain evidence="2">AArc-S</strain>
    </source>
</reference>
<dbReference type="RefSeq" id="WP_238477526.1">
    <property type="nucleotide sequence ID" value="NZ_CP064786.1"/>
</dbReference>
<sequence length="296" mass="32629">MNVVSTSPSGTEILYALGVEPVAVSHSCDYPPGVEELPTIDTSRVDAEASADRHQQVEESTRSGHVYRIDSEVLRTVEPDLVLTQGVCGVCAVDESLIDETLADLDVDPEVLALHANELDDLYECIKRVGRAVGRGERAESLVGELKERVRTVEQRASSRTASPRVAVFEWMDPPRLAGNWVPELIESAGGTPLLVEPGDRTSELDWQTFLDAGPEVIVVAPCGFDVDRTEARLHELAYREGWAELPAVQQGRVYGVDGAAYFNRWTPRLIESLERLDRILTDEKSTLPDGVRRLV</sequence>
<accession>A0A897MSJ7</accession>
<dbReference type="PANTHER" id="PTHR42860:SF1">
    <property type="entry name" value="VITAMIN B12-BINDING PROTEIN"/>
    <property type="match status" value="1"/>
</dbReference>
<dbReference type="KEGG" id="hara:AArcS_2280"/>
<evidence type="ECO:0000313" key="3">
    <source>
        <dbReference type="Proteomes" id="UP000663586"/>
    </source>
</evidence>
<feature type="domain" description="Fe/B12 periplasmic-binding" evidence="1">
    <location>
        <begin position="2"/>
        <end position="285"/>
    </location>
</feature>
<evidence type="ECO:0000259" key="1">
    <source>
        <dbReference type="PROSITE" id="PS50983"/>
    </source>
</evidence>
<dbReference type="AlphaFoldDB" id="A0A897MSJ7"/>
<name>A0A897MSJ7_9EURY</name>
<dbReference type="Gene3D" id="3.40.50.1980">
    <property type="entry name" value="Nitrogenase molybdenum iron protein domain"/>
    <property type="match status" value="2"/>
</dbReference>
<dbReference type="Pfam" id="PF01497">
    <property type="entry name" value="Peripla_BP_2"/>
    <property type="match status" value="1"/>
</dbReference>
<dbReference type="PROSITE" id="PS50983">
    <property type="entry name" value="FE_B12_PBP"/>
    <property type="match status" value="1"/>
</dbReference>